<name>A0A345YIV5_9SPHN</name>
<dbReference type="KEGG" id="err:DVR09_15495"/>
<proteinExistence type="predicted"/>
<evidence type="ECO:0000313" key="1">
    <source>
        <dbReference type="EMBL" id="AXK43857.1"/>
    </source>
</evidence>
<dbReference type="AlphaFoldDB" id="A0A345YIV5"/>
<dbReference type="EMBL" id="CP031358">
    <property type="protein sequence ID" value="AXK43857.1"/>
    <property type="molecule type" value="Genomic_DNA"/>
</dbReference>
<dbReference type="RefSeq" id="WP_115418170.1">
    <property type="nucleotide sequence ID" value="NZ_CP031358.1"/>
</dbReference>
<organism evidence="1 2">
    <name type="scientific">Erythrobacter aureus</name>
    <dbReference type="NCBI Taxonomy" id="2182384"/>
    <lineage>
        <taxon>Bacteria</taxon>
        <taxon>Pseudomonadati</taxon>
        <taxon>Pseudomonadota</taxon>
        <taxon>Alphaproteobacteria</taxon>
        <taxon>Sphingomonadales</taxon>
        <taxon>Erythrobacteraceae</taxon>
        <taxon>Erythrobacter/Porphyrobacter group</taxon>
        <taxon>Erythrobacter</taxon>
    </lineage>
</organism>
<keyword evidence="2" id="KW-1185">Reference proteome</keyword>
<gene>
    <name evidence="1" type="ORF">DVR09_15495</name>
</gene>
<geneLocation type="plasmid" evidence="1 2">
    <name>unnamed</name>
</geneLocation>
<protein>
    <submittedName>
        <fullName evidence="1">Uncharacterized protein</fullName>
    </submittedName>
</protein>
<evidence type="ECO:0000313" key="2">
    <source>
        <dbReference type="Proteomes" id="UP000254508"/>
    </source>
</evidence>
<dbReference type="OrthoDB" id="1441538at2"/>
<keyword evidence="1" id="KW-0614">Plasmid</keyword>
<dbReference type="Proteomes" id="UP000254508">
    <property type="component" value="Plasmid unnamed"/>
</dbReference>
<accession>A0A345YIV5</accession>
<sequence>MAPSLTLPCDNGSAPQQSPLEIAAEFLRSIGLDVVEQPGAAGFLQGTAIKQGKLLYDPMKAEASDLLHEAGHLAVLPTRYRSWADDNILQVQLDMMEEVEKQSTNDDFDPDAPEIRAVMQAGECEATAWAFAAGLACGLPDETIIQDHEYDREGASVRAGLKANCYLGINGLVHGGMCENVRAYPTLTRWLQN</sequence>
<reference evidence="1 2" key="1">
    <citation type="submission" date="2018-07" db="EMBL/GenBank/DDBJ databases">
        <title>Genome sequence of Erythrobacter strain YH-07, an antagonistic bacterium isolated from Yellow Sea.</title>
        <authorList>
            <person name="Tang T."/>
            <person name="Liu Q."/>
            <person name="Sun X."/>
        </authorList>
    </citation>
    <scope>NUCLEOTIDE SEQUENCE [LARGE SCALE GENOMIC DNA]</scope>
    <source>
        <strain evidence="1 2">YH-07</strain>
        <plasmid evidence="1 2">unnamed</plasmid>
    </source>
</reference>